<keyword evidence="3" id="KW-1185">Reference proteome</keyword>
<evidence type="ECO:0000313" key="2">
    <source>
        <dbReference type="EMBL" id="TQL74601.1"/>
    </source>
</evidence>
<gene>
    <name evidence="2" type="ORF">FB566_0087</name>
</gene>
<dbReference type="Gene3D" id="1.25.40.10">
    <property type="entry name" value="Tetratricopeptide repeat domain"/>
    <property type="match status" value="1"/>
</dbReference>
<dbReference type="EMBL" id="VFOW01000001">
    <property type="protein sequence ID" value="TQL74601.1"/>
    <property type="molecule type" value="Genomic_DNA"/>
</dbReference>
<accession>A0A543APT4</accession>
<reference evidence="2 3" key="1">
    <citation type="submission" date="2019-06" db="EMBL/GenBank/DDBJ databases">
        <title>Sequencing the genomes of 1000 actinobacteria strains.</title>
        <authorList>
            <person name="Klenk H.-P."/>
        </authorList>
    </citation>
    <scope>NUCLEOTIDE SEQUENCE [LARGE SCALE GENOMIC DNA]</scope>
    <source>
        <strain evidence="2 3">DSM 45928</strain>
    </source>
</reference>
<dbReference type="AlphaFoldDB" id="A0A543APT4"/>
<dbReference type="InParanoid" id="A0A543APT4"/>
<feature type="transmembrane region" description="Helical" evidence="1">
    <location>
        <begin position="12"/>
        <end position="39"/>
    </location>
</feature>
<comment type="caution">
    <text evidence="2">The sequence shown here is derived from an EMBL/GenBank/DDBJ whole genome shotgun (WGS) entry which is preliminary data.</text>
</comment>
<keyword evidence="1" id="KW-1133">Transmembrane helix</keyword>
<dbReference type="RefSeq" id="WP_142033833.1">
    <property type="nucleotide sequence ID" value="NZ_JBHTGS010000002.1"/>
</dbReference>
<sequence length="189" mass="20421">MAAPPVSFRLRAMLLWPVAWLAGCFTVLSLCLLVAALIFPPDEVHCGYKRMTADEVCIGGGTYEEMAEQENRGHLNQLVFGTVGFTVGGLIAGAAVFLLRVRADAEFGGDSLRGVWLEEKGRFEAAERWHRGAVENGRTDSLIDLGRLLERRGDVEGAEAAYLGASQAGVEGAAAKLARLRSDRRDPTC</sequence>
<protein>
    <recommendedName>
        <fullName evidence="4">Tetratricopeptide repeat protein</fullName>
    </recommendedName>
</protein>
<dbReference type="Proteomes" id="UP000317043">
    <property type="component" value="Unassembled WGS sequence"/>
</dbReference>
<evidence type="ECO:0000313" key="3">
    <source>
        <dbReference type="Proteomes" id="UP000317043"/>
    </source>
</evidence>
<name>A0A543APT4_9ACTN</name>
<organism evidence="2 3">
    <name type="scientific">Stackebrandtia endophytica</name>
    <dbReference type="NCBI Taxonomy" id="1496996"/>
    <lineage>
        <taxon>Bacteria</taxon>
        <taxon>Bacillati</taxon>
        <taxon>Actinomycetota</taxon>
        <taxon>Actinomycetes</taxon>
        <taxon>Glycomycetales</taxon>
        <taxon>Glycomycetaceae</taxon>
        <taxon>Stackebrandtia</taxon>
    </lineage>
</organism>
<evidence type="ECO:0000256" key="1">
    <source>
        <dbReference type="SAM" id="Phobius"/>
    </source>
</evidence>
<dbReference type="InterPro" id="IPR011990">
    <property type="entry name" value="TPR-like_helical_dom_sf"/>
</dbReference>
<keyword evidence="1" id="KW-0472">Membrane</keyword>
<keyword evidence="1" id="KW-0812">Transmembrane</keyword>
<dbReference type="SUPFAM" id="SSF81901">
    <property type="entry name" value="HCP-like"/>
    <property type="match status" value="1"/>
</dbReference>
<feature type="transmembrane region" description="Helical" evidence="1">
    <location>
        <begin position="78"/>
        <end position="99"/>
    </location>
</feature>
<evidence type="ECO:0008006" key="4">
    <source>
        <dbReference type="Google" id="ProtNLM"/>
    </source>
</evidence>
<proteinExistence type="predicted"/>
<dbReference type="OrthoDB" id="4532668at2"/>